<organism evidence="3 4">
    <name type="scientific">Streptomyces ziwulingensis</name>
    <dbReference type="NCBI Taxonomy" id="1045501"/>
    <lineage>
        <taxon>Bacteria</taxon>
        <taxon>Bacillati</taxon>
        <taxon>Actinomycetota</taxon>
        <taxon>Actinomycetes</taxon>
        <taxon>Kitasatosporales</taxon>
        <taxon>Streptomycetaceae</taxon>
        <taxon>Streptomyces</taxon>
    </lineage>
</organism>
<accession>A0ABP9CQG4</accession>
<feature type="compositionally biased region" description="Low complexity" evidence="1">
    <location>
        <begin position="35"/>
        <end position="51"/>
    </location>
</feature>
<feature type="compositionally biased region" description="Basic and acidic residues" evidence="1">
    <location>
        <begin position="1"/>
        <end position="15"/>
    </location>
</feature>
<evidence type="ECO:0000256" key="1">
    <source>
        <dbReference type="SAM" id="MobiDB-lite"/>
    </source>
</evidence>
<feature type="region of interest" description="Disordered" evidence="1">
    <location>
        <begin position="85"/>
        <end position="124"/>
    </location>
</feature>
<dbReference type="SMART" id="SM00108">
    <property type="entry name" value="B_lectin"/>
    <property type="match status" value="1"/>
</dbReference>
<feature type="compositionally biased region" description="Polar residues" evidence="1">
    <location>
        <begin position="226"/>
        <end position="236"/>
    </location>
</feature>
<feature type="compositionally biased region" description="Low complexity" evidence="1">
    <location>
        <begin position="95"/>
        <end position="106"/>
    </location>
</feature>
<gene>
    <name evidence="3" type="ORF">GCM10023220_54430</name>
</gene>
<feature type="domain" description="Bulb-type lectin" evidence="2">
    <location>
        <begin position="258"/>
        <end position="364"/>
    </location>
</feature>
<name>A0ABP9CQG4_9ACTN</name>
<feature type="region of interest" description="Disordered" evidence="1">
    <location>
        <begin position="1"/>
        <end position="54"/>
    </location>
</feature>
<dbReference type="InterPro" id="IPR001480">
    <property type="entry name" value="Bulb-type_lectin_dom"/>
</dbReference>
<dbReference type="SUPFAM" id="SSF51110">
    <property type="entry name" value="alpha-D-mannose-specific plant lectins"/>
    <property type="match status" value="1"/>
</dbReference>
<protein>
    <recommendedName>
        <fullName evidence="2">Bulb-type lectin domain-containing protein</fullName>
    </recommendedName>
</protein>
<dbReference type="InterPro" id="IPR036426">
    <property type="entry name" value="Bulb-type_lectin_dom_sf"/>
</dbReference>
<evidence type="ECO:0000313" key="3">
    <source>
        <dbReference type="EMBL" id="GAA4815522.1"/>
    </source>
</evidence>
<sequence length="365" mass="37308">MQMSHREPDAARPDEFAGPSGGQAVWESELPWQLAAPDEAGTAEPAPAAADETTDRRLAAWVPEEPGAHALHTGRTAGHGLDMTPAAGHGTDITPAADPAPAAAPAGRRTRGHDGHSTGGGRRAAARASLVKPVLAGAGVLSALFLLVPSWFDENAPAQTVQAGAEDVDPDHTPDEPDPSTSASPRPGTTGAAKDSGRAGDKGDRIAEVAATAPTQEARLVAAVSESGTPTRTATAKPSRASATPKPAATTQQPDWTTTVLHGTSVLEAGQSWSTNRVDLIFQGDGNLVLYDKKGTPLWWSGTAGQGAKAVFQADGNLAVYTGDGQTAWSSRTDGHDGAELVLRADGNVVVQQGGTVLWSTGTAM</sequence>
<dbReference type="Gene3D" id="2.90.10.10">
    <property type="entry name" value="Bulb-type lectin domain"/>
    <property type="match status" value="2"/>
</dbReference>
<comment type="caution">
    <text evidence="3">The sequence shown here is derived from an EMBL/GenBank/DDBJ whole genome shotgun (WGS) entry which is preliminary data.</text>
</comment>
<feature type="region of interest" description="Disordered" evidence="1">
    <location>
        <begin position="160"/>
        <end position="253"/>
    </location>
</feature>
<dbReference type="CDD" id="cd00028">
    <property type="entry name" value="B_lectin"/>
    <property type="match status" value="1"/>
</dbReference>
<dbReference type="PROSITE" id="PS50927">
    <property type="entry name" value="BULB_LECTIN"/>
    <property type="match status" value="1"/>
</dbReference>
<dbReference type="Proteomes" id="UP001501265">
    <property type="component" value="Unassembled WGS sequence"/>
</dbReference>
<reference evidence="4" key="1">
    <citation type="journal article" date="2019" name="Int. J. Syst. Evol. Microbiol.">
        <title>The Global Catalogue of Microorganisms (GCM) 10K type strain sequencing project: providing services to taxonomists for standard genome sequencing and annotation.</title>
        <authorList>
            <consortium name="The Broad Institute Genomics Platform"/>
            <consortium name="The Broad Institute Genome Sequencing Center for Infectious Disease"/>
            <person name="Wu L."/>
            <person name="Ma J."/>
        </authorList>
    </citation>
    <scope>NUCLEOTIDE SEQUENCE [LARGE SCALE GENOMIC DNA]</scope>
    <source>
        <strain evidence="4">JCM 18081</strain>
    </source>
</reference>
<evidence type="ECO:0000313" key="4">
    <source>
        <dbReference type="Proteomes" id="UP001501265"/>
    </source>
</evidence>
<dbReference type="EMBL" id="BAABIG010000061">
    <property type="protein sequence ID" value="GAA4815522.1"/>
    <property type="molecule type" value="Genomic_DNA"/>
</dbReference>
<feature type="compositionally biased region" description="Basic and acidic residues" evidence="1">
    <location>
        <begin position="195"/>
        <end position="207"/>
    </location>
</feature>
<evidence type="ECO:0000259" key="2">
    <source>
        <dbReference type="PROSITE" id="PS50927"/>
    </source>
</evidence>
<keyword evidence="4" id="KW-1185">Reference proteome</keyword>
<proteinExistence type="predicted"/>